<keyword evidence="1" id="KW-1185">Reference proteome</keyword>
<protein>
    <submittedName>
        <fullName evidence="2">Uncharacterized protein</fullName>
    </submittedName>
</protein>
<evidence type="ECO:0000313" key="2">
    <source>
        <dbReference type="WBParaSite" id="nRc.2.0.1.t26431-RA"/>
    </source>
</evidence>
<accession>A0A915JK57</accession>
<sequence length="37" mass="3550">VEAAAAAALLFAERLWGVGIGPPPHVTNAGGAIAAPL</sequence>
<dbReference type="Proteomes" id="UP000887565">
    <property type="component" value="Unplaced"/>
</dbReference>
<organism evidence="1 2">
    <name type="scientific">Romanomermis culicivorax</name>
    <name type="common">Nematode worm</name>
    <dbReference type="NCBI Taxonomy" id="13658"/>
    <lineage>
        <taxon>Eukaryota</taxon>
        <taxon>Metazoa</taxon>
        <taxon>Ecdysozoa</taxon>
        <taxon>Nematoda</taxon>
        <taxon>Enoplea</taxon>
        <taxon>Dorylaimia</taxon>
        <taxon>Mermithida</taxon>
        <taxon>Mermithoidea</taxon>
        <taxon>Mermithidae</taxon>
        <taxon>Romanomermis</taxon>
    </lineage>
</organism>
<proteinExistence type="predicted"/>
<dbReference type="AlphaFoldDB" id="A0A915JK57"/>
<reference evidence="2" key="1">
    <citation type="submission" date="2022-11" db="UniProtKB">
        <authorList>
            <consortium name="WormBaseParasite"/>
        </authorList>
    </citation>
    <scope>IDENTIFICATION</scope>
</reference>
<dbReference type="WBParaSite" id="nRc.2.0.1.t26431-RA">
    <property type="protein sequence ID" value="nRc.2.0.1.t26431-RA"/>
    <property type="gene ID" value="nRc.2.0.1.g26431"/>
</dbReference>
<evidence type="ECO:0000313" key="1">
    <source>
        <dbReference type="Proteomes" id="UP000887565"/>
    </source>
</evidence>
<name>A0A915JK57_ROMCU</name>